<gene>
    <name evidence="2" type="ORF">L2299_17660</name>
</gene>
<comment type="caution">
    <text evidence="2">The sequence shown here is derived from an EMBL/GenBank/DDBJ whole genome shotgun (WGS) entry which is preliminary data.</text>
</comment>
<evidence type="ECO:0000313" key="2">
    <source>
        <dbReference type="EMBL" id="MDF6102879.1"/>
    </source>
</evidence>
<feature type="transmembrane region" description="Helical" evidence="1">
    <location>
        <begin position="89"/>
        <end position="111"/>
    </location>
</feature>
<protein>
    <submittedName>
        <fullName evidence="2">Uncharacterized protein</fullName>
    </submittedName>
</protein>
<reference evidence="2" key="2">
    <citation type="submission" date="2022-01" db="EMBL/GenBank/DDBJ databases">
        <authorList>
            <person name="Sanchez-Suarez J."/>
            <person name="Villamil L."/>
            <person name="Diaz L.E."/>
        </authorList>
    </citation>
    <scope>NUCLEOTIDE SEQUENCE</scope>
    <source>
        <strain evidence="2">EUFUS-Z928</strain>
    </source>
</reference>
<evidence type="ECO:0000256" key="1">
    <source>
        <dbReference type="SAM" id="Phobius"/>
    </source>
</evidence>
<feature type="transmembrane region" description="Helical" evidence="1">
    <location>
        <begin position="118"/>
        <end position="137"/>
    </location>
</feature>
<evidence type="ECO:0000313" key="3">
    <source>
        <dbReference type="Proteomes" id="UP001152308"/>
    </source>
</evidence>
<accession>A0ABT6C0L9</accession>
<keyword evidence="1" id="KW-1133">Transmembrane helix</keyword>
<keyword evidence="1" id="KW-0812">Transmembrane</keyword>
<dbReference type="EMBL" id="JAKJLQ010000015">
    <property type="protein sequence ID" value="MDF6102879.1"/>
    <property type="molecule type" value="Genomic_DNA"/>
</dbReference>
<feature type="transmembrane region" description="Helical" evidence="1">
    <location>
        <begin position="65"/>
        <end position="83"/>
    </location>
</feature>
<name>A0ABT6C0L9_9ACTN</name>
<proteinExistence type="predicted"/>
<reference evidence="2" key="1">
    <citation type="journal article" date="2022" name="Data Brief">
        <title>Draft genome sequence data of Gordonia hongkongensis strain EUFUS-Z928 isolated from the octocoral Eunicea fusca.</title>
        <authorList>
            <person name="Sanchez-Suarez J."/>
            <person name="Diaz L."/>
            <person name="Melo-Bolivar J."/>
            <person name="Villamil L."/>
        </authorList>
    </citation>
    <scope>NUCLEOTIDE SEQUENCE</scope>
    <source>
        <strain evidence="2">EUFUS-Z928</strain>
    </source>
</reference>
<organism evidence="2 3">
    <name type="scientific">Gordonia hongkongensis</name>
    <dbReference type="NCBI Taxonomy" id="1701090"/>
    <lineage>
        <taxon>Bacteria</taxon>
        <taxon>Bacillati</taxon>
        <taxon>Actinomycetota</taxon>
        <taxon>Actinomycetes</taxon>
        <taxon>Mycobacteriales</taxon>
        <taxon>Gordoniaceae</taxon>
        <taxon>Gordonia</taxon>
    </lineage>
</organism>
<feature type="transmembrane region" description="Helical" evidence="1">
    <location>
        <begin position="34"/>
        <end position="53"/>
    </location>
</feature>
<keyword evidence="1" id="KW-0472">Membrane</keyword>
<dbReference type="RefSeq" id="WP_277244267.1">
    <property type="nucleotide sequence ID" value="NZ_JAKJLQ010000015.1"/>
</dbReference>
<keyword evidence="3" id="KW-1185">Reference proteome</keyword>
<dbReference type="Proteomes" id="UP001152308">
    <property type="component" value="Unassembled WGS sequence"/>
</dbReference>
<sequence length="181" mass="18481">MPAQQGSLIAWAVLGVTVPAQLLAAVVGFMARDPVAGTGMGVLSGTWAAVSLMTLHLPPGVDSDALGVVLLASAAALLVPAVAALDKPVAAAVMMLSAVRFTVTALAYLTGSHAWQTVAGWVGLLLAVVSLYAALAFELEGVHHRAVLPLARRGNAARALSGRASEQFGDLSQEPGVRRQL</sequence>